<reference evidence="9 10" key="1">
    <citation type="submission" date="2013-03" db="EMBL/GenBank/DDBJ databases">
        <title>The Genome Sequence of Phialophora europaea CBS 101466.</title>
        <authorList>
            <consortium name="The Broad Institute Genomics Platform"/>
            <person name="Cuomo C."/>
            <person name="de Hoog S."/>
            <person name="Gorbushina A."/>
            <person name="Walker B."/>
            <person name="Young S.K."/>
            <person name="Zeng Q."/>
            <person name="Gargeya S."/>
            <person name="Fitzgerald M."/>
            <person name="Haas B."/>
            <person name="Abouelleil A."/>
            <person name="Allen A.W."/>
            <person name="Alvarado L."/>
            <person name="Arachchi H.M."/>
            <person name="Berlin A.M."/>
            <person name="Chapman S.B."/>
            <person name="Gainer-Dewar J."/>
            <person name="Goldberg J."/>
            <person name="Griggs A."/>
            <person name="Gujja S."/>
            <person name="Hansen M."/>
            <person name="Howarth C."/>
            <person name="Imamovic A."/>
            <person name="Ireland A."/>
            <person name="Larimer J."/>
            <person name="McCowan C."/>
            <person name="Murphy C."/>
            <person name="Pearson M."/>
            <person name="Poon T.W."/>
            <person name="Priest M."/>
            <person name="Roberts A."/>
            <person name="Saif S."/>
            <person name="Shea T."/>
            <person name="Sisk P."/>
            <person name="Sykes S."/>
            <person name="Wortman J."/>
            <person name="Nusbaum C."/>
            <person name="Birren B."/>
        </authorList>
    </citation>
    <scope>NUCLEOTIDE SEQUENCE [LARGE SCALE GENOMIC DNA]</scope>
    <source>
        <strain evidence="9 10">CBS 101466</strain>
    </source>
</reference>
<evidence type="ECO:0000313" key="9">
    <source>
        <dbReference type="EMBL" id="ETN46551.1"/>
    </source>
</evidence>
<evidence type="ECO:0000256" key="1">
    <source>
        <dbReference type="ARBA" id="ARBA00004141"/>
    </source>
</evidence>
<dbReference type="HOGENOM" id="CLU_019699_0_0_1"/>
<keyword evidence="2 8" id="KW-0812">Transmembrane</keyword>
<evidence type="ECO:0008006" key="11">
    <source>
        <dbReference type="Google" id="ProtNLM"/>
    </source>
</evidence>
<proteinExistence type="inferred from homology"/>
<evidence type="ECO:0000313" key="10">
    <source>
        <dbReference type="Proteomes" id="UP000030752"/>
    </source>
</evidence>
<dbReference type="GO" id="GO:0098852">
    <property type="term" value="C:lytic vacuole membrane"/>
    <property type="evidence" value="ECO:0007669"/>
    <property type="project" value="UniProtKB-ARBA"/>
</dbReference>
<sequence length="352" mass="37877">MLAPLLTALSKSHSHEYPLHANEALSGILGSISLACWIFLLLPQLLENYRNSSAEAVSLAFIFVWFLGDICNLIGAAWAGLVPMIIAIAVYFCISDGVLIGQCLYYGIRNKRRQAKALLARERGDSVIGGQSAALRDEAANGDGERAPLIKKNRTGSYTGTIPGSGERRRSSGGSAERRRSSAAAQQARNEHLAKILEETDESGVRLWGKNALSVLGIVVVGTAGWAAAYGTGAWKPSPPPAEVHGTEMAPGAQVLGYASAVLYLGARLPQIYKNWQEKSCEGLSLLFFILSLLGNLTYGAGILCHSLDKDYVLTNVPWLIGSLGTMAEDVIIFAQFHVYRQARRVSDTAVE</sequence>
<dbReference type="PANTHER" id="PTHR16201:SF44">
    <property type="entry name" value="SEVEN TRANSMEMBRANE PROTEIN 1"/>
    <property type="match status" value="1"/>
</dbReference>
<feature type="transmembrane region" description="Helical" evidence="8">
    <location>
        <begin position="316"/>
        <end position="335"/>
    </location>
</feature>
<dbReference type="RefSeq" id="XP_008711263.1">
    <property type="nucleotide sequence ID" value="XM_008713041.1"/>
</dbReference>
<dbReference type="Gene3D" id="1.20.1280.290">
    <property type="match status" value="2"/>
</dbReference>
<dbReference type="FunFam" id="1.20.1280.290:FF:000012">
    <property type="entry name" value="Vacuolar membrane PQ loop repeat protein"/>
    <property type="match status" value="1"/>
</dbReference>
<dbReference type="Proteomes" id="UP000030752">
    <property type="component" value="Unassembled WGS sequence"/>
</dbReference>
<dbReference type="FunFam" id="1.20.1280.290:FF:000009">
    <property type="entry name" value="PQ loop repeat family protein"/>
    <property type="match status" value="1"/>
</dbReference>
<dbReference type="Pfam" id="PF04193">
    <property type="entry name" value="PQ-loop"/>
    <property type="match status" value="2"/>
</dbReference>
<dbReference type="GeneID" id="19968075"/>
<dbReference type="VEuPathDB" id="FungiDB:HMPREF1541_00736"/>
<dbReference type="EMBL" id="KB822711">
    <property type="protein sequence ID" value="ETN46551.1"/>
    <property type="molecule type" value="Genomic_DNA"/>
</dbReference>
<gene>
    <name evidence="9" type="ORF">HMPREF1541_00736</name>
</gene>
<feature type="transmembrane region" description="Helical" evidence="8">
    <location>
        <begin position="85"/>
        <end position="108"/>
    </location>
</feature>
<dbReference type="GO" id="GO:0034486">
    <property type="term" value="P:vacuolar transmembrane transport"/>
    <property type="evidence" value="ECO:0007669"/>
    <property type="project" value="UniProtKB-ARBA"/>
</dbReference>
<feature type="transmembrane region" description="Helical" evidence="8">
    <location>
        <begin position="286"/>
        <end position="304"/>
    </location>
</feature>
<protein>
    <recommendedName>
        <fullName evidence="11">Vacuolar membrane PQ loop repeat protein</fullName>
    </recommendedName>
</protein>
<feature type="transmembrane region" description="Helical" evidence="8">
    <location>
        <begin position="58"/>
        <end position="79"/>
    </location>
</feature>
<feature type="compositionally biased region" description="Basic and acidic residues" evidence="7">
    <location>
        <begin position="166"/>
        <end position="180"/>
    </location>
</feature>
<dbReference type="AlphaFoldDB" id="W2SCV2"/>
<evidence type="ECO:0000256" key="2">
    <source>
        <dbReference type="ARBA" id="ARBA00022692"/>
    </source>
</evidence>
<feature type="transmembrane region" description="Helical" evidence="8">
    <location>
        <begin position="249"/>
        <end position="266"/>
    </location>
</feature>
<name>W2SCV2_CYPE1</name>
<organism evidence="9 10">
    <name type="scientific">Cyphellophora europaea (strain CBS 101466)</name>
    <name type="common">Phialophora europaea</name>
    <dbReference type="NCBI Taxonomy" id="1220924"/>
    <lineage>
        <taxon>Eukaryota</taxon>
        <taxon>Fungi</taxon>
        <taxon>Dikarya</taxon>
        <taxon>Ascomycota</taxon>
        <taxon>Pezizomycotina</taxon>
        <taxon>Eurotiomycetes</taxon>
        <taxon>Chaetothyriomycetidae</taxon>
        <taxon>Chaetothyriales</taxon>
        <taxon>Cyphellophoraceae</taxon>
        <taxon>Cyphellophora</taxon>
    </lineage>
</organism>
<keyword evidence="3 8" id="KW-1133">Transmembrane helix</keyword>
<dbReference type="InterPro" id="IPR051415">
    <property type="entry name" value="LAAT-1"/>
</dbReference>
<evidence type="ECO:0000256" key="4">
    <source>
        <dbReference type="ARBA" id="ARBA00023136"/>
    </source>
</evidence>
<dbReference type="InterPro" id="IPR006603">
    <property type="entry name" value="PQ-loop_rpt"/>
</dbReference>
<dbReference type="GO" id="GO:0015174">
    <property type="term" value="F:basic amino acid transmembrane transporter activity"/>
    <property type="evidence" value="ECO:0007669"/>
    <property type="project" value="UniProtKB-ARBA"/>
</dbReference>
<dbReference type="SMART" id="SM00679">
    <property type="entry name" value="CTNS"/>
    <property type="match status" value="2"/>
</dbReference>
<feature type="region of interest" description="Disordered" evidence="7">
    <location>
        <begin position="138"/>
        <end position="186"/>
    </location>
</feature>
<accession>W2SCV2</accession>
<dbReference type="eggNOG" id="KOG2913">
    <property type="taxonomic scope" value="Eukaryota"/>
</dbReference>
<dbReference type="InParanoid" id="W2SCV2"/>
<keyword evidence="10" id="KW-1185">Reference proteome</keyword>
<comment type="catalytic activity">
    <reaction evidence="6">
        <text>L-histidine(out) + L-arginine(in) = L-histidine(in) + L-arginine(out)</text>
        <dbReference type="Rhea" id="RHEA:71063"/>
        <dbReference type="ChEBI" id="CHEBI:32682"/>
        <dbReference type="ChEBI" id="CHEBI:57595"/>
    </reaction>
</comment>
<evidence type="ECO:0000256" key="5">
    <source>
        <dbReference type="ARBA" id="ARBA00038039"/>
    </source>
</evidence>
<comment type="similarity">
    <text evidence="5">Belongs to the laat-1 family.</text>
</comment>
<evidence type="ECO:0000256" key="8">
    <source>
        <dbReference type="SAM" id="Phobius"/>
    </source>
</evidence>
<feature type="transmembrane region" description="Helical" evidence="8">
    <location>
        <begin position="24"/>
        <end position="46"/>
    </location>
</feature>
<dbReference type="PANTHER" id="PTHR16201">
    <property type="entry name" value="SEVEN TRANSMEMBRANE PROTEIN 1-RELATED"/>
    <property type="match status" value="1"/>
</dbReference>
<evidence type="ECO:0000256" key="3">
    <source>
        <dbReference type="ARBA" id="ARBA00022989"/>
    </source>
</evidence>
<feature type="transmembrane region" description="Helical" evidence="8">
    <location>
        <begin position="212"/>
        <end position="229"/>
    </location>
</feature>
<evidence type="ECO:0000256" key="6">
    <source>
        <dbReference type="ARBA" id="ARBA00050768"/>
    </source>
</evidence>
<feature type="compositionally biased region" description="Basic and acidic residues" evidence="7">
    <location>
        <begin position="138"/>
        <end position="148"/>
    </location>
</feature>
<dbReference type="OrthoDB" id="8048523at2759"/>
<keyword evidence="4 8" id="KW-0472">Membrane</keyword>
<evidence type="ECO:0000256" key="7">
    <source>
        <dbReference type="SAM" id="MobiDB-lite"/>
    </source>
</evidence>
<comment type="subcellular location">
    <subcellularLocation>
        <location evidence="1">Membrane</location>
        <topology evidence="1">Multi-pass membrane protein</topology>
    </subcellularLocation>
</comment>